<evidence type="ECO:0000313" key="16">
    <source>
        <dbReference type="Proteomes" id="UP000184315"/>
    </source>
</evidence>
<dbReference type="GO" id="GO:0045259">
    <property type="term" value="C:proton-transporting ATP synthase complex"/>
    <property type="evidence" value="ECO:0007669"/>
    <property type="project" value="UniProtKB-KW"/>
</dbReference>
<dbReference type="NCBIfam" id="TIGR01144">
    <property type="entry name" value="ATP_synt_b"/>
    <property type="match status" value="1"/>
</dbReference>
<reference evidence="16" key="1">
    <citation type="submission" date="2015-10" db="EMBL/GenBank/DDBJ databases">
        <authorList>
            <person name="Regsiter A."/>
            <person name="william w."/>
        </authorList>
    </citation>
    <scope>NUCLEOTIDE SEQUENCE [LARGE SCALE GENOMIC DNA]</scope>
</reference>
<evidence type="ECO:0000256" key="1">
    <source>
        <dbReference type="ARBA" id="ARBA00022448"/>
    </source>
</evidence>
<keyword evidence="4 12" id="KW-0375">Hydrogen ion transport</keyword>
<dbReference type="Proteomes" id="UP000184315">
    <property type="component" value="Unassembled WGS sequence"/>
</dbReference>
<sequence length="175" mass="19367">METVLLLATEASSEAGFGLNTNIFETNLINLAILIGVLVYFGRGFLGKILNERRSTIEEAIQEAEQRQKQAEASLAEQQQKLTAAQTDAQRILAEAEERAKTVRESILAKAAEEVERMKANASAELDSDRERVISQLRSLIATQAIERAEAQLKQQLDDTVQERLIDRSLTLLGG</sequence>
<dbReference type="GO" id="GO:0031676">
    <property type="term" value="C:plasma membrane-derived thylakoid membrane"/>
    <property type="evidence" value="ECO:0007669"/>
    <property type="project" value="UniProtKB-SubCell"/>
</dbReference>
<evidence type="ECO:0000256" key="13">
    <source>
        <dbReference type="RuleBase" id="RU003848"/>
    </source>
</evidence>
<dbReference type="HAMAP" id="MF_01398">
    <property type="entry name" value="ATP_synth_b_bprime"/>
    <property type="match status" value="1"/>
</dbReference>
<dbReference type="PANTHER" id="PTHR34264">
    <property type="entry name" value="ATP SYNTHASE SUBUNIT B, CHLOROPLASTIC"/>
    <property type="match status" value="1"/>
</dbReference>
<dbReference type="EMBL" id="CZDF01000188">
    <property type="protein sequence ID" value="CUR35895.1"/>
    <property type="molecule type" value="Genomic_DNA"/>
</dbReference>
<evidence type="ECO:0000256" key="9">
    <source>
        <dbReference type="ARBA" id="ARBA00023310"/>
    </source>
</evidence>
<evidence type="ECO:0000256" key="10">
    <source>
        <dbReference type="ARBA" id="ARBA00025198"/>
    </source>
</evidence>
<dbReference type="InterPro" id="IPR028987">
    <property type="entry name" value="ATP_synth_B-like_membr_sf"/>
</dbReference>
<evidence type="ECO:0000256" key="3">
    <source>
        <dbReference type="ARBA" id="ARBA00022692"/>
    </source>
</evidence>
<keyword evidence="7 12" id="KW-0793">Thylakoid</keyword>
<keyword evidence="5 12" id="KW-1133">Transmembrane helix</keyword>
<gene>
    <name evidence="12 15" type="primary">atpF</name>
    <name evidence="15" type="ORF">PL921480005</name>
</gene>
<evidence type="ECO:0000256" key="6">
    <source>
        <dbReference type="ARBA" id="ARBA00023065"/>
    </source>
</evidence>
<evidence type="ECO:0000256" key="8">
    <source>
        <dbReference type="ARBA" id="ARBA00023136"/>
    </source>
</evidence>
<dbReference type="AlphaFoldDB" id="A0A1J1LU17"/>
<keyword evidence="16" id="KW-1185">Reference proteome</keyword>
<dbReference type="GO" id="GO:0046933">
    <property type="term" value="F:proton-transporting ATP synthase activity, rotational mechanism"/>
    <property type="evidence" value="ECO:0007669"/>
    <property type="project" value="UniProtKB-UniRule"/>
</dbReference>
<dbReference type="Gene3D" id="1.20.5.620">
    <property type="entry name" value="F1F0 ATP synthase subunit B, membrane domain"/>
    <property type="match status" value="1"/>
</dbReference>
<proteinExistence type="inferred from homology"/>
<dbReference type="NCBIfam" id="NF005606">
    <property type="entry name" value="PRK07352.1"/>
    <property type="match status" value="1"/>
</dbReference>
<keyword evidence="2 12" id="KW-0138">CF(0)</keyword>
<dbReference type="RefSeq" id="WP_072717041.1">
    <property type="nucleotide sequence ID" value="NZ_LN889764.1"/>
</dbReference>
<evidence type="ECO:0000256" key="12">
    <source>
        <dbReference type="HAMAP-Rule" id="MF_01398"/>
    </source>
</evidence>
<comment type="function">
    <text evidence="10 12">F(1)F(0) ATP synthase produces ATP from ADP in the presence of a proton or sodium gradient. F-type ATPases consist of two structural domains, F(1) containing the extramembraneous catalytic core and F(0) containing the membrane proton channel, linked together by a central stalk and a peripheral stalk. During catalysis, ATP synthesis in the catalytic domain of F(1) is coupled via a rotary mechanism of the central stalk subunits to proton translocation.</text>
</comment>
<evidence type="ECO:0000256" key="7">
    <source>
        <dbReference type="ARBA" id="ARBA00023078"/>
    </source>
</evidence>
<evidence type="ECO:0000256" key="5">
    <source>
        <dbReference type="ARBA" id="ARBA00022989"/>
    </source>
</evidence>
<dbReference type="SUPFAM" id="SSF81573">
    <property type="entry name" value="F1F0 ATP synthase subunit B, membrane domain"/>
    <property type="match status" value="1"/>
</dbReference>
<evidence type="ECO:0000256" key="2">
    <source>
        <dbReference type="ARBA" id="ARBA00022547"/>
    </source>
</evidence>
<comment type="subcellular location">
    <subcellularLocation>
        <location evidence="12">Cellular thylakoid membrane</location>
        <topology evidence="12">Single-pass membrane protein</topology>
    </subcellularLocation>
    <subcellularLocation>
        <location evidence="11">Endomembrane system</location>
        <topology evidence="11">Single-pass membrane protein</topology>
    </subcellularLocation>
</comment>
<protein>
    <recommendedName>
        <fullName evidence="12">ATP synthase subunit b</fullName>
    </recommendedName>
    <alternativeName>
        <fullName evidence="12">ATP synthase F(0) sector subunit b</fullName>
    </alternativeName>
    <alternativeName>
        <fullName evidence="12">ATPase subunit I</fullName>
    </alternativeName>
    <alternativeName>
        <fullName evidence="12">F-type ATPase subunit b</fullName>
        <shortName evidence="12">F-ATPase subunit b</shortName>
    </alternativeName>
</protein>
<keyword evidence="3 12" id="KW-0812">Transmembrane</keyword>
<keyword evidence="14" id="KW-0175">Coiled coil</keyword>
<name>A0A1J1LU17_9CYAN</name>
<dbReference type="InterPro" id="IPR005864">
    <property type="entry name" value="ATP_synth_F0_bsu_bac"/>
</dbReference>
<feature type="coiled-coil region" evidence="14">
    <location>
        <begin position="47"/>
        <end position="132"/>
    </location>
</feature>
<evidence type="ECO:0000256" key="11">
    <source>
        <dbReference type="ARBA" id="ARBA00037847"/>
    </source>
</evidence>
<feature type="transmembrane region" description="Helical" evidence="12">
    <location>
        <begin position="28"/>
        <end position="46"/>
    </location>
</feature>
<evidence type="ECO:0000313" key="15">
    <source>
        <dbReference type="EMBL" id="CUR35895.1"/>
    </source>
</evidence>
<keyword evidence="9 12" id="KW-0066">ATP synthesis</keyword>
<comment type="subunit">
    <text evidence="12">F-type ATPases have 2 components, F(1) - the catalytic core - and F(0) - the membrane proton channel. F(1) has five subunits: alpha(3), beta(3), gamma(1), delta(1), epsilon(1). F(0) has four main subunits: a(1), b(1), b'(1) and c(10-14). The alpha and beta chains form an alternating ring which encloses part of the gamma chain. F(1) is attached to F(0) by a central stalk formed by the gamma and epsilon chains, while a peripheral stalk is formed by the delta, b and b' chains.</text>
</comment>
<comment type="function">
    <text evidence="12">Component of the F(0) channel, it forms part of the peripheral stalk, linking F(1) to F(0).</text>
</comment>
<comment type="similarity">
    <text evidence="12 13">Belongs to the ATPase B chain family.</text>
</comment>
<dbReference type="OrthoDB" id="461217at2"/>
<keyword evidence="1 12" id="KW-0813">Transport</keyword>
<dbReference type="PANTHER" id="PTHR34264:SF3">
    <property type="entry name" value="ATP SYNTHASE SUBUNIT B, CHLOROPLASTIC"/>
    <property type="match status" value="1"/>
</dbReference>
<accession>A0A1J1LU17</accession>
<evidence type="ECO:0000256" key="14">
    <source>
        <dbReference type="SAM" id="Coils"/>
    </source>
</evidence>
<evidence type="ECO:0000256" key="4">
    <source>
        <dbReference type="ARBA" id="ARBA00022781"/>
    </source>
</evidence>
<dbReference type="STRING" id="671072.PL921480005"/>
<dbReference type="GO" id="GO:0012505">
    <property type="term" value="C:endomembrane system"/>
    <property type="evidence" value="ECO:0007669"/>
    <property type="project" value="UniProtKB-SubCell"/>
</dbReference>
<keyword evidence="8 12" id="KW-0472">Membrane</keyword>
<dbReference type="InterPro" id="IPR002146">
    <property type="entry name" value="ATP_synth_b/b'su_bac/chlpt"/>
</dbReference>
<dbReference type="CDD" id="cd06503">
    <property type="entry name" value="ATP-synt_Fo_b"/>
    <property type="match status" value="1"/>
</dbReference>
<dbReference type="Pfam" id="PF00430">
    <property type="entry name" value="ATP-synt_B"/>
    <property type="match status" value="1"/>
</dbReference>
<keyword evidence="6 12" id="KW-0406">Ion transport</keyword>
<organism evidence="15 16">
    <name type="scientific">Planktothrix tepida PCC 9214</name>
    <dbReference type="NCBI Taxonomy" id="671072"/>
    <lineage>
        <taxon>Bacteria</taxon>
        <taxon>Bacillati</taxon>
        <taxon>Cyanobacteriota</taxon>
        <taxon>Cyanophyceae</taxon>
        <taxon>Oscillatoriophycideae</taxon>
        <taxon>Oscillatoriales</taxon>
        <taxon>Microcoleaceae</taxon>
        <taxon>Planktothrix</taxon>
    </lineage>
</organism>